<protein>
    <recommendedName>
        <fullName evidence="2">RAMA domain-containing protein</fullName>
    </recommendedName>
</protein>
<organism evidence="3 4">
    <name type="scientific">Stylophora pistillata</name>
    <name type="common">Smooth cauliflower coral</name>
    <dbReference type="NCBI Taxonomy" id="50429"/>
    <lineage>
        <taxon>Eukaryota</taxon>
        <taxon>Metazoa</taxon>
        <taxon>Cnidaria</taxon>
        <taxon>Anthozoa</taxon>
        <taxon>Hexacorallia</taxon>
        <taxon>Scleractinia</taxon>
        <taxon>Astrocoeniina</taxon>
        <taxon>Pocilloporidae</taxon>
        <taxon>Stylophora</taxon>
    </lineage>
</organism>
<feature type="compositionally biased region" description="Polar residues" evidence="1">
    <location>
        <begin position="488"/>
        <end position="512"/>
    </location>
</feature>
<feature type="region of interest" description="Disordered" evidence="1">
    <location>
        <begin position="40"/>
        <end position="59"/>
    </location>
</feature>
<evidence type="ECO:0000313" key="3">
    <source>
        <dbReference type="EMBL" id="PFX32903.1"/>
    </source>
</evidence>
<evidence type="ECO:0000313" key="4">
    <source>
        <dbReference type="Proteomes" id="UP000225706"/>
    </source>
</evidence>
<feature type="region of interest" description="Disordered" evidence="1">
    <location>
        <begin position="1"/>
        <end position="25"/>
    </location>
</feature>
<dbReference type="Pfam" id="PF18755">
    <property type="entry name" value="RAMA"/>
    <property type="match status" value="1"/>
</dbReference>
<dbReference type="InterPro" id="IPR040843">
    <property type="entry name" value="RAMA"/>
</dbReference>
<feature type="compositionally biased region" description="Polar residues" evidence="1">
    <location>
        <begin position="519"/>
        <end position="528"/>
    </location>
</feature>
<reference evidence="4" key="1">
    <citation type="journal article" date="2017" name="bioRxiv">
        <title>Comparative analysis of the genomes of Stylophora pistillata and Acropora digitifera provides evidence for extensive differences between species of corals.</title>
        <authorList>
            <person name="Voolstra C.R."/>
            <person name="Li Y."/>
            <person name="Liew Y.J."/>
            <person name="Baumgarten S."/>
            <person name="Zoccola D."/>
            <person name="Flot J.-F."/>
            <person name="Tambutte S."/>
            <person name="Allemand D."/>
            <person name="Aranda M."/>
        </authorList>
    </citation>
    <scope>NUCLEOTIDE SEQUENCE [LARGE SCALE GENOMIC DNA]</scope>
</reference>
<feature type="region of interest" description="Disordered" evidence="1">
    <location>
        <begin position="488"/>
        <end position="564"/>
    </location>
</feature>
<feature type="region of interest" description="Disordered" evidence="1">
    <location>
        <begin position="72"/>
        <end position="100"/>
    </location>
</feature>
<keyword evidence="4" id="KW-1185">Reference proteome</keyword>
<dbReference type="AlphaFoldDB" id="A0A2B4SUY8"/>
<gene>
    <name evidence="3" type="ORF">AWC38_SpisGene2203</name>
</gene>
<feature type="compositionally biased region" description="Polar residues" evidence="1">
    <location>
        <begin position="538"/>
        <end position="560"/>
    </location>
</feature>
<evidence type="ECO:0000259" key="2">
    <source>
        <dbReference type="Pfam" id="PF18755"/>
    </source>
</evidence>
<sequence>MSDSDETVCEEVDDPATESPFRLSPSIIAAKPRNYMLNKSALGDVPTTGDSPSSPEFLPPEAKVQKLAINEKTGTAKTRGGEELKSSWASSTTKDKQDGEKLLSIKEKEDKIEELLVSLESDLARGIPLKESSVFPRVKQLMTAVKTQLAHFTHYQQQQRQQIVNFNVEPKTNQDGLSSQGTYDARCKLLELAAQQKELLKLLQGQKKLFEKIQALKQKAKTLPEHVIPAVEVHCKSRGVKNMQQESKEKSTLSTASMTTLASNINLSSDTVCTKTMNCATSICSQHLTFSTISHCTTLEDQTQPCLVMPSYNPTNVRHVSTATHTSMTSPILQSRIQDTVLTGGQVCYVEGKQVNVLPRGLNTSVAKSFAFAQAAQAHATTPSLSSNSVTSASATDTKVVTEYVSNAQSGISCTWLSGIPEESSLMSSVNASVLNCSASLQPISVTTSLSKSTQLVPAVRYPITSSTLQSSLMLCSENSSQVLKQATLAGQRTSTPSQVSSMNSMTVSQPQPGAWTKSPVNTSSQIPSGGPSKLHATKTTSTPLKGPTVQSGRSSSLQRKGSFGSDLPDIKTLISHNVIEAGMNVLSIQHEGRNFEASLRSNGLIESAGGETFRTPMAWMRAVTGSWNTIKQSHAYKMVHFKGKPLALFTIPSKEKDTCENKDKQASITRDLLCNCGQKESMKSGLMTSWDDVAKLLTDCQVMHINKDEMIPSDSFLPIDFWEATHEVDVPQSVLDGLDF</sequence>
<proteinExistence type="predicted"/>
<dbReference type="Proteomes" id="UP000225706">
    <property type="component" value="Unassembled WGS sequence"/>
</dbReference>
<accession>A0A2B4SUY8</accession>
<comment type="caution">
    <text evidence="3">The sequence shown here is derived from an EMBL/GenBank/DDBJ whole genome shotgun (WGS) entry which is preliminary data.</text>
</comment>
<dbReference type="EMBL" id="LSMT01000017">
    <property type="protein sequence ID" value="PFX32903.1"/>
    <property type="molecule type" value="Genomic_DNA"/>
</dbReference>
<evidence type="ECO:0000256" key="1">
    <source>
        <dbReference type="SAM" id="MobiDB-lite"/>
    </source>
</evidence>
<name>A0A2B4SUY8_STYPI</name>
<feature type="compositionally biased region" description="Acidic residues" evidence="1">
    <location>
        <begin position="1"/>
        <end position="16"/>
    </location>
</feature>
<feature type="domain" description="RAMA" evidence="2">
    <location>
        <begin position="570"/>
        <end position="648"/>
    </location>
</feature>